<keyword evidence="16" id="KW-1185">Reference proteome</keyword>
<dbReference type="InterPro" id="IPR044751">
    <property type="entry name" value="Ion_transp-like_CBS"/>
</dbReference>
<evidence type="ECO:0000256" key="8">
    <source>
        <dbReference type="ARBA" id="ARBA00023136"/>
    </source>
</evidence>
<feature type="domain" description="CNNM transmembrane" evidence="14">
    <location>
        <begin position="1"/>
        <end position="202"/>
    </location>
</feature>
<feature type="transmembrane region" description="Helical" evidence="12">
    <location>
        <begin position="98"/>
        <end position="120"/>
    </location>
</feature>
<evidence type="ECO:0000256" key="10">
    <source>
        <dbReference type="PROSITE-ProRule" id="PRU01193"/>
    </source>
</evidence>
<evidence type="ECO:0000256" key="2">
    <source>
        <dbReference type="ARBA" id="ARBA00006337"/>
    </source>
</evidence>
<evidence type="ECO:0000259" key="14">
    <source>
        <dbReference type="PROSITE" id="PS51846"/>
    </source>
</evidence>
<feature type="region of interest" description="Disordered" evidence="11">
    <location>
        <begin position="341"/>
        <end position="361"/>
    </location>
</feature>
<proteinExistence type="inferred from homology"/>
<dbReference type="GO" id="GO:0005886">
    <property type="term" value="C:plasma membrane"/>
    <property type="evidence" value="ECO:0007669"/>
    <property type="project" value="UniProtKB-SubCell"/>
</dbReference>
<accession>A0A853A8X9</accession>
<feature type="transmembrane region" description="Helical" evidence="12">
    <location>
        <begin position="65"/>
        <end position="86"/>
    </location>
</feature>
<protein>
    <submittedName>
        <fullName evidence="15">CBS domain containing-hemolysin-like protein</fullName>
    </submittedName>
</protein>
<comment type="caution">
    <text evidence="15">The sequence shown here is derived from an EMBL/GenBank/DDBJ whole genome shotgun (WGS) entry which is preliminary data.</text>
</comment>
<dbReference type="InterPro" id="IPR002550">
    <property type="entry name" value="CNNM"/>
</dbReference>
<evidence type="ECO:0000256" key="12">
    <source>
        <dbReference type="SAM" id="Phobius"/>
    </source>
</evidence>
<comment type="similarity">
    <text evidence="2">Belongs to the UPF0053 family.</text>
</comment>
<dbReference type="InterPro" id="IPR000644">
    <property type="entry name" value="CBS_dom"/>
</dbReference>
<gene>
    <name evidence="15" type="ORF">FHU37_003921</name>
</gene>
<dbReference type="Pfam" id="PF00571">
    <property type="entry name" value="CBS"/>
    <property type="match status" value="2"/>
</dbReference>
<evidence type="ECO:0000256" key="3">
    <source>
        <dbReference type="ARBA" id="ARBA00022475"/>
    </source>
</evidence>
<dbReference type="CDD" id="cd04590">
    <property type="entry name" value="CBS_pair_CorC_HlyC_assoc"/>
    <property type="match status" value="1"/>
</dbReference>
<evidence type="ECO:0000256" key="4">
    <source>
        <dbReference type="ARBA" id="ARBA00022692"/>
    </source>
</evidence>
<evidence type="ECO:0000259" key="13">
    <source>
        <dbReference type="PROSITE" id="PS51371"/>
    </source>
</evidence>
<keyword evidence="6 10" id="KW-1133">Transmembrane helix</keyword>
<evidence type="ECO:0000256" key="9">
    <source>
        <dbReference type="PROSITE-ProRule" id="PRU00703"/>
    </source>
</evidence>
<name>A0A853A8X9_9ACTN</name>
<dbReference type="AlphaFoldDB" id="A0A853A8X9"/>
<dbReference type="PROSITE" id="PS51846">
    <property type="entry name" value="CNNM"/>
    <property type="match status" value="1"/>
</dbReference>
<comment type="subcellular location">
    <subcellularLocation>
        <location evidence="1">Cell membrane</location>
        <topology evidence="1">Multi-pass membrane protein</topology>
    </subcellularLocation>
</comment>
<dbReference type="PANTHER" id="PTHR43099">
    <property type="entry name" value="UPF0053 PROTEIN YRKA"/>
    <property type="match status" value="1"/>
</dbReference>
<dbReference type="SUPFAM" id="SSF54631">
    <property type="entry name" value="CBS-domain pair"/>
    <property type="match status" value="1"/>
</dbReference>
<dbReference type="InterPro" id="IPR036318">
    <property type="entry name" value="FAD-bd_PCMH-like_sf"/>
</dbReference>
<keyword evidence="5" id="KW-0677">Repeat</keyword>
<keyword evidence="7 9" id="KW-0129">CBS domain</keyword>
<dbReference type="InterPro" id="IPR005170">
    <property type="entry name" value="Transptr-assoc_dom"/>
</dbReference>
<dbReference type="Pfam" id="PF01595">
    <property type="entry name" value="CNNM"/>
    <property type="match status" value="1"/>
</dbReference>
<dbReference type="EMBL" id="JACBZD010000001">
    <property type="protein sequence ID" value="NYI06978.1"/>
    <property type="molecule type" value="Genomic_DNA"/>
</dbReference>
<evidence type="ECO:0000313" key="16">
    <source>
        <dbReference type="Proteomes" id="UP000567795"/>
    </source>
</evidence>
<dbReference type="PROSITE" id="PS51371">
    <property type="entry name" value="CBS"/>
    <property type="match status" value="2"/>
</dbReference>
<reference evidence="15 16" key="1">
    <citation type="submission" date="2020-07" db="EMBL/GenBank/DDBJ databases">
        <title>Sequencing the genomes of 1000 actinobacteria strains.</title>
        <authorList>
            <person name="Klenk H.-P."/>
        </authorList>
    </citation>
    <scope>NUCLEOTIDE SEQUENCE [LARGE SCALE GENOMIC DNA]</scope>
    <source>
        <strain evidence="15 16">DSM 42178</strain>
    </source>
</reference>
<evidence type="ECO:0000256" key="11">
    <source>
        <dbReference type="SAM" id="MobiDB-lite"/>
    </source>
</evidence>
<evidence type="ECO:0000256" key="7">
    <source>
        <dbReference type="ARBA" id="ARBA00023122"/>
    </source>
</evidence>
<dbReference type="Pfam" id="PF03471">
    <property type="entry name" value="CorC_HlyC"/>
    <property type="match status" value="1"/>
</dbReference>
<feature type="domain" description="CBS" evidence="13">
    <location>
        <begin position="221"/>
        <end position="280"/>
    </location>
</feature>
<dbReference type="PANTHER" id="PTHR43099:SF6">
    <property type="entry name" value="UPF0053 PROTEIN RV1842C"/>
    <property type="match status" value="1"/>
</dbReference>
<dbReference type="InterPro" id="IPR046342">
    <property type="entry name" value="CBS_dom_sf"/>
</dbReference>
<evidence type="ECO:0000313" key="15">
    <source>
        <dbReference type="EMBL" id="NYI06978.1"/>
    </source>
</evidence>
<evidence type="ECO:0000256" key="6">
    <source>
        <dbReference type="ARBA" id="ARBA00022989"/>
    </source>
</evidence>
<dbReference type="RefSeq" id="WP_179815477.1">
    <property type="nucleotide sequence ID" value="NZ_JACBZD010000001.1"/>
</dbReference>
<dbReference type="Proteomes" id="UP000567795">
    <property type="component" value="Unassembled WGS sequence"/>
</dbReference>
<keyword evidence="3" id="KW-1003">Cell membrane</keyword>
<organism evidence="15 16">
    <name type="scientific">Allostreptomyces psammosilenae</name>
    <dbReference type="NCBI Taxonomy" id="1892865"/>
    <lineage>
        <taxon>Bacteria</taxon>
        <taxon>Bacillati</taxon>
        <taxon>Actinomycetota</taxon>
        <taxon>Actinomycetes</taxon>
        <taxon>Kitasatosporales</taxon>
        <taxon>Streptomycetaceae</taxon>
        <taxon>Allostreptomyces</taxon>
    </lineage>
</organism>
<dbReference type="SUPFAM" id="SSF56176">
    <property type="entry name" value="FAD-binding/transporter-associated domain-like"/>
    <property type="match status" value="1"/>
</dbReference>
<evidence type="ECO:0000256" key="5">
    <source>
        <dbReference type="ARBA" id="ARBA00022737"/>
    </source>
</evidence>
<dbReference type="GO" id="GO:0050660">
    <property type="term" value="F:flavin adenine dinucleotide binding"/>
    <property type="evidence" value="ECO:0007669"/>
    <property type="project" value="InterPro"/>
</dbReference>
<sequence length="450" mass="47462">MTEVLLLLLAIALMVLCGVFVAAEFSLTTVERAELERAAAAGERGAAGALAAVRRLTFQLSGAQLGITLTSLIIGMLAEPSIASLLNGPLEAAGLPSATASAVAVLLGVVLSTVALMVIGELVPKNWAISRPLAVAKAVAGPQRAFSAVAGPLIGGLNTTANWFVRRIGLEPTEELNSVRTPQELGALARHSAKAGTLEPGTAELFVRTLRLSERTASSVMVPRIRVHTLREGDTAAELVALAARTGHSRFPVHPGDLDDVSGVVHLKDALALPEEERDVRTVGSLASEPVRVPETVPLDELLEQLRWRQTIAVVVDEYGGTAGVVTLEDVIEEIVGEVRDEHDTDEQPGVVALPDPDGTGPRWQVTGVHQADDLYEAIGLRLPEGPYETVAGYLADRLERIPVVGDTVDLAGWTLTVRSVDHHHAASVLVVRTGDQDATAAPEDEGADR</sequence>
<dbReference type="InterPro" id="IPR016169">
    <property type="entry name" value="FAD-bd_PCMH_sub2"/>
</dbReference>
<dbReference type="Gene3D" id="3.10.580.10">
    <property type="entry name" value="CBS-domain"/>
    <property type="match status" value="1"/>
</dbReference>
<evidence type="ECO:0000256" key="1">
    <source>
        <dbReference type="ARBA" id="ARBA00004651"/>
    </source>
</evidence>
<dbReference type="InterPro" id="IPR051676">
    <property type="entry name" value="UPF0053_domain"/>
</dbReference>
<feature type="domain" description="CBS" evidence="13">
    <location>
        <begin position="286"/>
        <end position="342"/>
    </location>
</feature>
<dbReference type="SMART" id="SM01091">
    <property type="entry name" value="CorC_HlyC"/>
    <property type="match status" value="1"/>
</dbReference>
<dbReference type="Gene3D" id="3.30.465.10">
    <property type="match status" value="1"/>
</dbReference>
<keyword evidence="4 10" id="KW-0812">Transmembrane</keyword>
<keyword evidence="8 10" id="KW-0472">Membrane</keyword>